<evidence type="ECO:0000256" key="2">
    <source>
        <dbReference type="ARBA" id="ARBA00023125"/>
    </source>
</evidence>
<dbReference type="InterPro" id="IPR050109">
    <property type="entry name" value="HTH-type_TetR-like_transc_reg"/>
</dbReference>
<name>A0ABX8S530_9ACTN</name>
<evidence type="ECO:0000256" key="4">
    <source>
        <dbReference type="PROSITE-ProRule" id="PRU00335"/>
    </source>
</evidence>
<evidence type="ECO:0000313" key="6">
    <source>
        <dbReference type="EMBL" id="QXQ12929.1"/>
    </source>
</evidence>
<feature type="DNA-binding region" description="H-T-H motif" evidence="4">
    <location>
        <begin position="37"/>
        <end position="56"/>
    </location>
</feature>
<dbReference type="EMBL" id="CP079105">
    <property type="protein sequence ID" value="QXQ12929.1"/>
    <property type="molecule type" value="Genomic_DNA"/>
</dbReference>
<proteinExistence type="predicted"/>
<sequence>MRSHGWSGHTPSSDEEAIERILDAAEQLLDESGAAMRIADVARAVGVTRQTVYRYFPSTESLRMATVLRSADGFLDQMANRLAGETNPVAALTGGLAFTIETLGADNQLELLLRGHSADAHSLSLTSDTALSFARAMLHRVGVDWARYGFDDAALDELAEFSLRILHSFITDPGEPARRGAELRRFLTRWVGPAITYPVMADALSSLSQDTVADSA</sequence>
<evidence type="ECO:0000256" key="1">
    <source>
        <dbReference type="ARBA" id="ARBA00023015"/>
    </source>
</evidence>
<dbReference type="RefSeq" id="WP_066470461.1">
    <property type="nucleotide sequence ID" value="NZ_CBCRUZ010000002.1"/>
</dbReference>
<organism evidence="6 7">
    <name type="scientific">Skermania pinensis</name>
    <dbReference type="NCBI Taxonomy" id="39122"/>
    <lineage>
        <taxon>Bacteria</taxon>
        <taxon>Bacillati</taxon>
        <taxon>Actinomycetota</taxon>
        <taxon>Actinomycetes</taxon>
        <taxon>Mycobacteriales</taxon>
        <taxon>Gordoniaceae</taxon>
        <taxon>Skermania</taxon>
    </lineage>
</organism>
<keyword evidence="2 4" id="KW-0238">DNA-binding</keyword>
<dbReference type="PRINTS" id="PR00455">
    <property type="entry name" value="HTHTETR"/>
</dbReference>
<dbReference type="PANTHER" id="PTHR30055">
    <property type="entry name" value="HTH-TYPE TRANSCRIPTIONAL REGULATOR RUTR"/>
    <property type="match status" value="1"/>
</dbReference>
<keyword evidence="7" id="KW-1185">Reference proteome</keyword>
<dbReference type="PANTHER" id="PTHR30055:SF234">
    <property type="entry name" value="HTH-TYPE TRANSCRIPTIONAL REGULATOR BETI"/>
    <property type="match status" value="1"/>
</dbReference>
<keyword evidence="3" id="KW-0804">Transcription</keyword>
<dbReference type="SUPFAM" id="SSF46689">
    <property type="entry name" value="Homeodomain-like"/>
    <property type="match status" value="1"/>
</dbReference>
<gene>
    <name evidence="6" type="ORF">KV203_13525</name>
</gene>
<dbReference type="Proteomes" id="UP000887023">
    <property type="component" value="Chromosome"/>
</dbReference>
<protein>
    <submittedName>
        <fullName evidence="6">TetR/AcrR family transcriptional regulator</fullName>
    </submittedName>
</protein>
<dbReference type="InterPro" id="IPR009057">
    <property type="entry name" value="Homeodomain-like_sf"/>
</dbReference>
<dbReference type="Gene3D" id="1.10.357.10">
    <property type="entry name" value="Tetracycline Repressor, domain 2"/>
    <property type="match status" value="1"/>
</dbReference>
<dbReference type="InterPro" id="IPR001647">
    <property type="entry name" value="HTH_TetR"/>
</dbReference>
<accession>A0ABX8S530</accession>
<evidence type="ECO:0000313" key="7">
    <source>
        <dbReference type="Proteomes" id="UP000887023"/>
    </source>
</evidence>
<feature type="domain" description="HTH tetR-type" evidence="5">
    <location>
        <begin position="15"/>
        <end position="74"/>
    </location>
</feature>
<evidence type="ECO:0000256" key="3">
    <source>
        <dbReference type="ARBA" id="ARBA00023163"/>
    </source>
</evidence>
<reference evidence="6" key="1">
    <citation type="submission" date="2021-07" db="EMBL/GenBank/DDBJ databases">
        <title>Candidatus Kaistella beijingensis sp. nov. isolated from a municipal wastewater treatment plant is involved in sludge foaming.</title>
        <authorList>
            <person name="Song Y."/>
            <person name="Liu S.-J."/>
        </authorList>
    </citation>
    <scope>NUCLEOTIDE SEQUENCE</scope>
    <source>
        <strain evidence="6">DSM 43998</strain>
    </source>
</reference>
<dbReference type="Pfam" id="PF00440">
    <property type="entry name" value="TetR_N"/>
    <property type="match status" value="1"/>
</dbReference>
<keyword evidence="1" id="KW-0805">Transcription regulation</keyword>
<evidence type="ECO:0000259" key="5">
    <source>
        <dbReference type="PROSITE" id="PS50977"/>
    </source>
</evidence>
<dbReference type="PROSITE" id="PS50977">
    <property type="entry name" value="HTH_TETR_2"/>
    <property type="match status" value="1"/>
</dbReference>